<dbReference type="Pfam" id="PF14559">
    <property type="entry name" value="TPR_19"/>
    <property type="match status" value="1"/>
</dbReference>
<dbReference type="SUPFAM" id="SSF48452">
    <property type="entry name" value="TPR-like"/>
    <property type="match status" value="1"/>
</dbReference>
<protein>
    <recommendedName>
        <fullName evidence="6">Thioredoxin</fullName>
    </recommendedName>
</protein>
<dbReference type="PROSITE" id="PS51352">
    <property type="entry name" value="THIOREDOXIN_2"/>
    <property type="match status" value="1"/>
</dbReference>
<dbReference type="InterPro" id="IPR013766">
    <property type="entry name" value="Thioredoxin_domain"/>
</dbReference>
<evidence type="ECO:0000313" key="8">
    <source>
        <dbReference type="EMBL" id="BDX04949.1"/>
    </source>
</evidence>
<evidence type="ECO:0000256" key="3">
    <source>
        <dbReference type="ARBA" id="ARBA00022982"/>
    </source>
</evidence>
<keyword evidence="5" id="KW-0676">Redox-active center</keyword>
<dbReference type="CDD" id="cd02956">
    <property type="entry name" value="ybbN"/>
    <property type="match status" value="1"/>
</dbReference>
<dbReference type="GO" id="GO:0005737">
    <property type="term" value="C:cytoplasm"/>
    <property type="evidence" value="ECO:0007669"/>
    <property type="project" value="TreeGrafter"/>
</dbReference>
<dbReference type="Pfam" id="PF14561">
    <property type="entry name" value="TPR_20"/>
    <property type="match status" value="1"/>
</dbReference>
<evidence type="ECO:0000256" key="5">
    <source>
        <dbReference type="ARBA" id="ARBA00023284"/>
    </source>
</evidence>
<dbReference type="Gene3D" id="1.25.40.10">
    <property type="entry name" value="Tetratricopeptide repeat domain"/>
    <property type="match status" value="2"/>
</dbReference>
<evidence type="ECO:0000256" key="1">
    <source>
        <dbReference type="ARBA" id="ARBA00008987"/>
    </source>
</evidence>
<keyword evidence="9" id="KW-1185">Reference proteome</keyword>
<dbReference type="InterPro" id="IPR036249">
    <property type="entry name" value="Thioredoxin-like_sf"/>
</dbReference>
<dbReference type="PANTHER" id="PTHR45663">
    <property type="entry name" value="GEO12009P1"/>
    <property type="match status" value="1"/>
</dbReference>
<evidence type="ECO:0000256" key="2">
    <source>
        <dbReference type="ARBA" id="ARBA00022448"/>
    </source>
</evidence>
<dbReference type="EMBL" id="AP027272">
    <property type="protein sequence ID" value="BDX04949.1"/>
    <property type="molecule type" value="Genomic_DNA"/>
</dbReference>
<dbReference type="Gene3D" id="3.40.30.10">
    <property type="entry name" value="Glutaredoxin"/>
    <property type="match status" value="1"/>
</dbReference>
<dbReference type="Pfam" id="PF00085">
    <property type="entry name" value="Thioredoxin"/>
    <property type="match status" value="1"/>
</dbReference>
<evidence type="ECO:0000256" key="4">
    <source>
        <dbReference type="ARBA" id="ARBA00023157"/>
    </source>
</evidence>
<dbReference type="GO" id="GO:0015035">
    <property type="term" value="F:protein-disulfide reductase activity"/>
    <property type="evidence" value="ECO:0007669"/>
    <property type="project" value="UniProtKB-UniRule"/>
</dbReference>
<dbReference type="InterPro" id="IPR005746">
    <property type="entry name" value="Thioredoxin"/>
</dbReference>
<dbReference type="Proteomes" id="UP001333710">
    <property type="component" value="Chromosome"/>
</dbReference>
<evidence type="ECO:0000313" key="9">
    <source>
        <dbReference type="Proteomes" id="UP001333710"/>
    </source>
</evidence>
<organism evidence="8 9">
    <name type="scientific">Planctobacterium marinum</name>
    <dbReference type="NCBI Taxonomy" id="1631968"/>
    <lineage>
        <taxon>Bacteria</taxon>
        <taxon>Pseudomonadati</taxon>
        <taxon>Pseudomonadota</taxon>
        <taxon>Gammaproteobacteria</taxon>
        <taxon>Alteromonadales</taxon>
        <taxon>Alteromonadaceae</taxon>
        <taxon>Planctobacterium</taxon>
    </lineage>
</organism>
<keyword evidence="3" id="KW-0249">Electron transport</keyword>
<keyword evidence="4" id="KW-1015">Disulfide bond</keyword>
<dbReference type="PROSITE" id="PS00194">
    <property type="entry name" value="THIOREDOXIN_1"/>
    <property type="match status" value="1"/>
</dbReference>
<gene>
    <name evidence="8" type="ORF">MACH26_04700</name>
</gene>
<evidence type="ECO:0000256" key="6">
    <source>
        <dbReference type="NCBIfam" id="TIGR01068"/>
    </source>
</evidence>
<dbReference type="SUPFAM" id="SSF52833">
    <property type="entry name" value="Thioredoxin-like"/>
    <property type="match status" value="1"/>
</dbReference>
<dbReference type="GO" id="GO:0006950">
    <property type="term" value="P:response to stress"/>
    <property type="evidence" value="ECO:0007669"/>
    <property type="project" value="UniProtKB-ARBA"/>
</dbReference>
<dbReference type="NCBIfam" id="TIGR01068">
    <property type="entry name" value="thioredoxin"/>
    <property type="match status" value="1"/>
</dbReference>
<dbReference type="AlphaFoldDB" id="A0AA48HN76"/>
<dbReference type="InterPro" id="IPR017937">
    <property type="entry name" value="Thioredoxin_CS"/>
</dbReference>
<dbReference type="PRINTS" id="PR00421">
    <property type="entry name" value="THIOREDOXIN"/>
</dbReference>
<reference evidence="8" key="1">
    <citation type="submission" date="2023-01" db="EMBL/GenBank/DDBJ databases">
        <title>Complete genome sequence of Planctobacterium marinum strain Dej080120_11.</title>
        <authorList>
            <person name="Ueki S."/>
            <person name="Maruyama F."/>
        </authorList>
    </citation>
    <scope>NUCLEOTIDE SEQUENCE</scope>
    <source>
        <strain evidence="8">Dej080120_11</strain>
    </source>
</reference>
<dbReference type="PANTHER" id="PTHR45663:SF11">
    <property type="entry name" value="GEO12009P1"/>
    <property type="match status" value="1"/>
</dbReference>
<comment type="similarity">
    <text evidence="1">Belongs to the thioredoxin family.</text>
</comment>
<proteinExistence type="inferred from homology"/>
<dbReference type="RefSeq" id="WP_425325559.1">
    <property type="nucleotide sequence ID" value="NZ_AP027272.1"/>
</dbReference>
<dbReference type="KEGG" id="pmaw:MACH26_04700"/>
<accession>A0AA48HN76</accession>
<feature type="domain" description="Thioredoxin" evidence="7">
    <location>
        <begin position="1"/>
        <end position="114"/>
    </location>
</feature>
<evidence type="ECO:0000259" key="7">
    <source>
        <dbReference type="PROSITE" id="PS51352"/>
    </source>
</evidence>
<keyword evidence="2" id="KW-0813">Transport</keyword>
<name>A0AA48HN76_9ALTE</name>
<dbReference type="FunFam" id="3.40.30.10:FF:000001">
    <property type="entry name" value="Thioredoxin"/>
    <property type="match status" value="1"/>
</dbReference>
<sequence length="285" mass="31978">MEQVTSNIVNMTPDNFQQIVLEESQQRLVMIDFWADWCEPCKSLMPVLEKIAAEYPQDLLLAKVNCDEQQAISMQFGVRNLPTVILVKDGQPIDGFAGAQPEGEIRALLEKHLPKVEDGLLTNAGELMAEGKYDEAFPLLKTAFETAPDRTDIKFALIHTLLELGRLAQAKELLDSVMLVDQDADYQTLKGKLELAEKASQSPEILALEETVDKNPEDLQAKVDLAVQYQQNNRQEEGLALLLKVLQRDINFGDAKKLMIDTINALPEGDSLAATYRRKLYAMLY</sequence>
<dbReference type="InterPro" id="IPR011990">
    <property type="entry name" value="TPR-like_helical_dom_sf"/>
</dbReference>